<evidence type="ECO:0000313" key="2">
    <source>
        <dbReference type="EMBL" id="KAK4500621.1"/>
    </source>
</evidence>
<name>A0ABR0EHA6_ZASCE</name>
<keyword evidence="3" id="KW-1185">Reference proteome</keyword>
<evidence type="ECO:0000313" key="3">
    <source>
        <dbReference type="Proteomes" id="UP001305779"/>
    </source>
</evidence>
<protein>
    <submittedName>
        <fullName evidence="2">Uncharacterized protein</fullName>
    </submittedName>
</protein>
<gene>
    <name evidence="2" type="ORF">PRZ48_008810</name>
</gene>
<feature type="region of interest" description="Disordered" evidence="1">
    <location>
        <begin position="451"/>
        <end position="476"/>
    </location>
</feature>
<feature type="region of interest" description="Disordered" evidence="1">
    <location>
        <begin position="1"/>
        <end position="36"/>
    </location>
</feature>
<feature type="compositionally biased region" description="Basic and acidic residues" evidence="1">
    <location>
        <begin position="183"/>
        <end position="196"/>
    </location>
</feature>
<dbReference type="Proteomes" id="UP001305779">
    <property type="component" value="Unassembled WGS sequence"/>
</dbReference>
<proteinExistence type="predicted"/>
<feature type="compositionally biased region" description="Basic and acidic residues" evidence="1">
    <location>
        <begin position="1"/>
        <end position="11"/>
    </location>
</feature>
<evidence type="ECO:0000256" key="1">
    <source>
        <dbReference type="SAM" id="MobiDB-lite"/>
    </source>
</evidence>
<feature type="region of interest" description="Disordered" evidence="1">
    <location>
        <begin position="519"/>
        <end position="551"/>
    </location>
</feature>
<organism evidence="2 3">
    <name type="scientific">Zasmidium cellare</name>
    <name type="common">Wine cellar mold</name>
    <name type="synonym">Racodium cellare</name>
    <dbReference type="NCBI Taxonomy" id="395010"/>
    <lineage>
        <taxon>Eukaryota</taxon>
        <taxon>Fungi</taxon>
        <taxon>Dikarya</taxon>
        <taxon>Ascomycota</taxon>
        <taxon>Pezizomycotina</taxon>
        <taxon>Dothideomycetes</taxon>
        <taxon>Dothideomycetidae</taxon>
        <taxon>Mycosphaerellales</taxon>
        <taxon>Mycosphaerellaceae</taxon>
        <taxon>Zasmidium</taxon>
    </lineage>
</organism>
<comment type="caution">
    <text evidence="2">The sequence shown here is derived from an EMBL/GenBank/DDBJ whole genome shotgun (WGS) entry which is preliminary data.</text>
</comment>
<feature type="region of interest" description="Disordered" evidence="1">
    <location>
        <begin position="169"/>
        <end position="281"/>
    </location>
</feature>
<dbReference type="EMBL" id="JAXOVC010000006">
    <property type="protein sequence ID" value="KAK4500621.1"/>
    <property type="molecule type" value="Genomic_DNA"/>
</dbReference>
<feature type="compositionally biased region" description="Polar residues" evidence="1">
    <location>
        <begin position="245"/>
        <end position="262"/>
    </location>
</feature>
<accession>A0ABR0EHA6</accession>
<sequence>MAPRNFKDDLRTPPPRPVPLETARNRIRKNRPVPATRSNGKLWRARHLLFLFVSFNSIKHQDQSRQGGFLSNEDHMRIFYYIHPEVAIHPYRHRHLLGKYNRRFQPGRRWEWYVIDRPNRERQDAYAEDELERFAIIANTIQEAADVLDIEVPWRYDGGSQETARKIGSGDEALGAAGNSTEDAVKQKKRGQDLMDHTSAGVEEGGEPEQDLADFGQDDGKLDEEGPGVTEAMTEPDRQIDLLSNKDTTSPRHASNPNTSIPSARFEGQANEVQPGVSTPGNSYTREDLMAFAGNLTNPPIFGQRISPVSHARPATIGNELDDMDWNVSKSIAAEQDATTQAEHEAVEGYHQHAQIMAKLRDRMDPYVRCCDIILLYTIGKRTQEIVSDQAREMSDKNTSNKSAQNYQDTGDPEFGEFRAQFRANAPLATVEARLKKAEEEIDNVNLRLQSSTDPDAKDEYGFPVIPPPKADGKVPPEDTFSSMLERVREKGDLETAYEEGMLADKVKRAREEVLVQQKREEDIKMGKTRSTQPFDQLERDIMSRPSGWKK</sequence>
<reference evidence="2 3" key="1">
    <citation type="journal article" date="2023" name="G3 (Bethesda)">
        <title>A chromosome-level genome assembly of Zasmidium syzygii isolated from banana leaves.</title>
        <authorList>
            <person name="van Westerhoven A.C."/>
            <person name="Mehrabi R."/>
            <person name="Talebi R."/>
            <person name="Steentjes M.B.F."/>
            <person name="Corcolon B."/>
            <person name="Chong P.A."/>
            <person name="Kema G.H.J."/>
            <person name="Seidl M.F."/>
        </authorList>
    </citation>
    <scope>NUCLEOTIDE SEQUENCE [LARGE SCALE GENOMIC DNA]</scope>
    <source>
        <strain evidence="2 3">P124</strain>
    </source>
</reference>